<dbReference type="EMBL" id="CP058609">
    <property type="protein sequence ID" value="QLG74031.1"/>
    <property type="molecule type" value="Genomic_DNA"/>
</dbReference>
<accession>A0A7H9B5P7</accession>
<dbReference type="KEGG" id="zmk:HG535_0F05430"/>
<protein>
    <submittedName>
        <fullName evidence="2">Uncharacterized protein</fullName>
    </submittedName>
</protein>
<evidence type="ECO:0000313" key="3">
    <source>
        <dbReference type="Proteomes" id="UP000509704"/>
    </source>
</evidence>
<organism evidence="2 3">
    <name type="scientific">Zygotorulaspora mrakii</name>
    <name type="common">Zygosaccharomyces mrakii</name>
    <dbReference type="NCBI Taxonomy" id="42260"/>
    <lineage>
        <taxon>Eukaryota</taxon>
        <taxon>Fungi</taxon>
        <taxon>Dikarya</taxon>
        <taxon>Ascomycota</taxon>
        <taxon>Saccharomycotina</taxon>
        <taxon>Saccharomycetes</taxon>
        <taxon>Saccharomycetales</taxon>
        <taxon>Saccharomycetaceae</taxon>
        <taxon>Zygotorulaspora</taxon>
    </lineage>
</organism>
<proteinExistence type="predicted"/>
<dbReference type="Proteomes" id="UP000509704">
    <property type="component" value="Chromosome 6"/>
</dbReference>
<name>A0A7H9B5P7_ZYGMR</name>
<gene>
    <name evidence="2" type="ORF">HG535_0F05430</name>
</gene>
<reference evidence="2 3" key="1">
    <citation type="submission" date="2020-07" db="EMBL/GenBank/DDBJ databases">
        <title>The yeast mating-type switching endonuclease HO is a domesticated member of an unorthodox homing genetic element family.</title>
        <authorList>
            <person name="Coughlan A.Y."/>
            <person name="Lombardi L."/>
            <person name="Braun-Galleani S."/>
            <person name="Martos A.R."/>
            <person name="Galeote V."/>
            <person name="Bigey F."/>
            <person name="Dequin S."/>
            <person name="Byrne K.P."/>
            <person name="Wolfe K.H."/>
        </authorList>
    </citation>
    <scope>NUCLEOTIDE SEQUENCE [LARGE SCALE GENOMIC DNA]</scope>
    <source>
        <strain evidence="2 3">NRRL Y-6702</strain>
    </source>
</reference>
<keyword evidence="3" id="KW-1185">Reference proteome</keyword>
<evidence type="ECO:0000256" key="1">
    <source>
        <dbReference type="SAM" id="MobiDB-lite"/>
    </source>
</evidence>
<feature type="compositionally biased region" description="Basic residues" evidence="1">
    <location>
        <begin position="138"/>
        <end position="148"/>
    </location>
</feature>
<feature type="region of interest" description="Disordered" evidence="1">
    <location>
        <begin position="137"/>
        <end position="164"/>
    </location>
</feature>
<sequence length="197" mass="22067">MASERLEKQHQSEAVCTAYSGARPQRPSKCCRGRCVKSAKRSLQFFRPDLLSEHLCTFFIAVSKEVRPTTRFFCFGVHHFGSATDVSPVTVETSDKCTKRKRGDNCWDSRAPPLRLERCSGERNICQDISECGDFSRMKRGSGPKRRGGGAGQRSPPRRNLETGWRRGGVSFFLLQGSEQYAPCRAQMAGMFDGFGL</sequence>
<dbReference type="AlphaFoldDB" id="A0A7H9B5P7"/>
<dbReference type="GeneID" id="59237789"/>
<dbReference type="RefSeq" id="XP_037145756.1">
    <property type="nucleotide sequence ID" value="XM_037289861.1"/>
</dbReference>
<evidence type="ECO:0000313" key="2">
    <source>
        <dbReference type="EMBL" id="QLG74031.1"/>
    </source>
</evidence>